<organism evidence="2 3">
    <name type="scientific">Nocardiopsis gilva YIM 90087</name>
    <dbReference type="NCBI Taxonomy" id="1235441"/>
    <lineage>
        <taxon>Bacteria</taxon>
        <taxon>Bacillati</taxon>
        <taxon>Actinomycetota</taxon>
        <taxon>Actinomycetes</taxon>
        <taxon>Streptosporangiales</taxon>
        <taxon>Nocardiopsidaceae</taxon>
        <taxon>Nocardiopsis</taxon>
    </lineage>
</organism>
<reference evidence="2 3" key="1">
    <citation type="submission" date="2017-08" db="EMBL/GenBank/DDBJ databases">
        <title>The complete genome sequence of Nocardiopsis gilva YIM 90087.</title>
        <authorList>
            <person name="Yin M."/>
            <person name="Tang S."/>
        </authorList>
    </citation>
    <scope>NUCLEOTIDE SEQUENCE [LARGE SCALE GENOMIC DNA]</scope>
    <source>
        <strain evidence="2 3">YIM 90087</strain>
    </source>
</reference>
<evidence type="ECO:0000313" key="2">
    <source>
        <dbReference type="EMBL" id="ASU81701.1"/>
    </source>
</evidence>
<dbReference type="SUPFAM" id="SSF48452">
    <property type="entry name" value="TPR-like"/>
    <property type="match status" value="2"/>
</dbReference>
<accession>A0A223S0Q3</accession>
<dbReference type="PANTHER" id="PTHR10098">
    <property type="entry name" value="RAPSYN-RELATED"/>
    <property type="match status" value="1"/>
</dbReference>
<dbReference type="SMART" id="SM00028">
    <property type="entry name" value="TPR"/>
    <property type="match status" value="4"/>
</dbReference>
<dbReference type="KEGG" id="ngv:CDO52_01825"/>
<name>A0A223S0Q3_9ACTN</name>
<dbReference type="InterPro" id="IPR019734">
    <property type="entry name" value="TPR_rpt"/>
</dbReference>
<dbReference type="InterPro" id="IPR011990">
    <property type="entry name" value="TPR-like_helical_dom_sf"/>
</dbReference>
<dbReference type="AlphaFoldDB" id="A0A223S0Q3"/>
<evidence type="ECO:0000313" key="3">
    <source>
        <dbReference type="Proteomes" id="UP000215005"/>
    </source>
</evidence>
<keyword evidence="3" id="KW-1185">Reference proteome</keyword>
<protein>
    <submittedName>
        <fullName evidence="2">Tetratricopeptide repeat-containing protein</fullName>
    </submittedName>
</protein>
<sequence>MTRHAARPMPPATSIWWTCLCCTAWPEPELNQEARTQEIRCRHLVGIRRWIGAANRPDTGHPPANEANMTDDDQRDVPADEPHEQDVRELRLRMTWYLHTARNAVRAVLPNFRPVDVPGDEPPTEPLMFESARSALAWFELERANLIATLRTALEKRLFGLAWRLPAAIYGLFERHRHWEEWRQIHLWGLAAARELGDRHGQARNLLGLGDAEWLIGNTGTALEHYAAAIEANREVGDGWIEGFALRQTGLIRWERDQAEEAPALLRQAIDVFRRANEQRGEGMALLSLAECERSAGRFDQALEHCRTAIAIFTEIEDTWTIAWGRYWAATVLHSAGKHPQAVDEYQMAASVFRDLEDRDSESLALIGIGEAYTSQGDPDRARTHLGAALDLLRSLDDPRADEIEAKIARLE</sequence>
<feature type="region of interest" description="Disordered" evidence="1">
    <location>
        <begin position="53"/>
        <end position="84"/>
    </location>
</feature>
<dbReference type="Proteomes" id="UP000215005">
    <property type="component" value="Chromosome"/>
</dbReference>
<gene>
    <name evidence="2" type="ORF">CDO52_01825</name>
</gene>
<dbReference type="Pfam" id="PF13424">
    <property type="entry name" value="TPR_12"/>
    <property type="match status" value="2"/>
</dbReference>
<dbReference type="Gene3D" id="1.25.40.10">
    <property type="entry name" value="Tetratricopeptide repeat domain"/>
    <property type="match status" value="1"/>
</dbReference>
<dbReference type="EMBL" id="CP022753">
    <property type="protein sequence ID" value="ASU81701.1"/>
    <property type="molecule type" value="Genomic_DNA"/>
</dbReference>
<evidence type="ECO:0000256" key="1">
    <source>
        <dbReference type="SAM" id="MobiDB-lite"/>
    </source>
</evidence>
<feature type="compositionally biased region" description="Basic and acidic residues" evidence="1">
    <location>
        <begin position="75"/>
        <end position="84"/>
    </location>
</feature>
<proteinExistence type="predicted"/>